<comment type="pathway">
    <text evidence="2 13">Cell wall biogenesis; peptidoglycan biosynthesis.</text>
</comment>
<keyword evidence="16" id="KW-1185">Reference proteome</keyword>
<organism evidence="15 16">
    <name type="scientific">Rickettsia bellii str. RML An4</name>
    <dbReference type="NCBI Taxonomy" id="1359193"/>
    <lineage>
        <taxon>Bacteria</taxon>
        <taxon>Pseudomonadati</taxon>
        <taxon>Pseudomonadota</taxon>
        <taxon>Alphaproteobacteria</taxon>
        <taxon>Rickettsiales</taxon>
        <taxon>Rickettsiaceae</taxon>
        <taxon>Rickettsieae</taxon>
        <taxon>Rickettsia</taxon>
        <taxon>belli group</taxon>
    </lineage>
</organism>
<evidence type="ECO:0000256" key="11">
    <source>
        <dbReference type="ARBA" id="ARBA00038367"/>
    </source>
</evidence>
<evidence type="ECO:0000256" key="13">
    <source>
        <dbReference type="HAMAP-Rule" id="MF_00111"/>
    </source>
</evidence>
<dbReference type="SUPFAM" id="SSF55205">
    <property type="entry name" value="EPT/RTPC-like"/>
    <property type="match status" value="1"/>
</dbReference>
<keyword evidence="10 13" id="KW-0670">Pyruvate</keyword>
<feature type="binding site" evidence="13">
    <location>
        <position position="330"/>
    </location>
    <ligand>
        <name>UDP-N-acetyl-alpha-D-glucosamine</name>
        <dbReference type="ChEBI" id="CHEBI:57705"/>
    </ligand>
</feature>
<comment type="similarity">
    <text evidence="11 13">Belongs to the EPSP synthase family. MurA subfamily.</text>
</comment>
<evidence type="ECO:0000256" key="7">
    <source>
        <dbReference type="ARBA" id="ARBA00022984"/>
    </source>
</evidence>
<proteinExistence type="inferred from homology"/>
<feature type="binding site" evidence="13">
    <location>
        <begin position="22"/>
        <end position="23"/>
    </location>
    <ligand>
        <name>phosphoenolpyruvate</name>
        <dbReference type="ChEBI" id="CHEBI:58702"/>
    </ligand>
</feature>
<dbReference type="GO" id="GO:0051301">
    <property type="term" value="P:cell division"/>
    <property type="evidence" value="ECO:0007669"/>
    <property type="project" value="UniProtKB-KW"/>
</dbReference>
<dbReference type="InterPro" id="IPR036968">
    <property type="entry name" value="Enolpyruvate_Tfrase_sf"/>
</dbReference>
<dbReference type="UniPathway" id="UPA00219"/>
<dbReference type="InterPro" id="IPR005750">
    <property type="entry name" value="UDP_GlcNAc_COvinyl_MurA"/>
</dbReference>
<evidence type="ECO:0000256" key="10">
    <source>
        <dbReference type="ARBA" id="ARBA00023317"/>
    </source>
</evidence>
<dbReference type="PANTHER" id="PTHR43783">
    <property type="entry name" value="UDP-N-ACETYLGLUCOSAMINE 1-CARBOXYVINYLTRANSFERASE"/>
    <property type="match status" value="1"/>
</dbReference>
<dbReference type="GO" id="GO:0071555">
    <property type="term" value="P:cell wall organization"/>
    <property type="evidence" value="ECO:0007669"/>
    <property type="project" value="UniProtKB-KW"/>
</dbReference>
<dbReference type="NCBIfam" id="TIGR01072">
    <property type="entry name" value="murA"/>
    <property type="match status" value="1"/>
</dbReference>
<keyword evidence="7 13" id="KW-0573">Peptidoglycan synthesis</keyword>
<dbReference type="EMBL" id="LAOI01000001">
    <property type="protein sequence ID" value="KJV89825.1"/>
    <property type="molecule type" value="Genomic_DNA"/>
</dbReference>
<evidence type="ECO:0000259" key="14">
    <source>
        <dbReference type="Pfam" id="PF00275"/>
    </source>
</evidence>
<comment type="catalytic activity">
    <reaction evidence="12 13">
        <text>phosphoenolpyruvate + UDP-N-acetyl-alpha-D-glucosamine = UDP-N-acetyl-3-O-(1-carboxyvinyl)-alpha-D-glucosamine + phosphate</text>
        <dbReference type="Rhea" id="RHEA:18681"/>
        <dbReference type="ChEBI" id="CHEBI:43474"/>
        <dbReference type="ChEBI" id="CHEBI:57705"/>
        <dbReference type="ChEBI" id="CHEBI:58702"/>
        <dbReference type="ChEBI" id="CHEBI:68483"/>
        <dbReference type="EC" id="2.5.1.7"/>
    </reaction>
</comment>
<dbReference type="GO" id="GO:0008360">
    <property type="term" value="P:regulation of cell shape"/>
    <property type="evidence" value="ECO:0007669"/>
    <property type="project" value="UniProtKB-KW"/>
</dbReference>
<keyword evidence="6 13" id="KW-0133">Cell shape</keyword>
<gene>
    <name evidence="13 15" type="primary">murA</name>
    <name evidence="15" type="ORF">RBEAN4_0812</name>
</gene>
<feature type="binding site" evidence="13">
    <location>
        <position position="308"/>
    </location>
    <ligand>
        <name>UDP-N-acetyl-alpha-D-glucosamine</name>
        <dbReference type="ChEBI" id="CHEBI:57705"/>
    </ligand>
</feature>
<feature type="binding site" evidence="13">
    <location>
        <position position="95"/>
    </location>
    <ligand>
        <name>UDP-N-acetyl-alpha-D-glucosamine</name>
        <dbReference type="ChEBI" id="CHEBI:57705"/>
    </ligand>
</feature>
<name>A0A0F3QB69_RICBE</name>
<dbReference type="PANTHER" id="PTHR43783:SF1">
    <property type="entry name" value="UDP-N-ACETYLGLUCOSAMINE 1-CARBOXYVINYLTRANSFERASE"/>
    <property type="match status" value="1"/>
</dbReference>
<keyword evidence="9 13" id="KW-0961">Cell wall biogenesis/degradation</keyword>
<dbReference type="InterPro" id="IPR050068">
    <property type="entry name" value="MurA_subfamily"/>
</dbReference>
<protein>
    <recommendedName>
        <fullName evidence="13">UDP-N-acetylglucosamine 1-carboxyvinyltransferase</fullName>
        <ecNumber evidence="13">2.5.1.7</ecNumber>
    </recommendedName>
    <alternativeName>
        <fullName evidence="13">Enoylpyruvate transferase</fullName>
    </alternativeName>
    <alternativeName>
        <fullName evidence="13">UDP-N-acetylglucosamine enolpyruvyl transferase</fullName>
        <shortName evidence="13">EPT</shortName>
    </alternativeName>
</protein>
<feature type="active site" description="Proton donor" evidence="13">
    <location>
        <position position="119"/>
    </location>
</feature>
<evidence type="ECO:0000256" key="9">
    <source>
        <dbReference type="ARBA" id="ARBA00023316"/>
    </source>
</evidence>
<comment type="caution">
    <text evidence="15">The sequence shown here is derived from an EMBL/GenBank/DDBJ whole genome shotgun (WGS) entry which is preliminary data.</text>
</comment>
<comment type="caution">
    <text evidence="13">Lacks conserved residue(s) required for the propagation of feature annotation.</text>
</comment>
<dbReference type="Gene3D" id="3.65.10.10">
    <property type="entry name" value="Enolpyruvate transferase domain"/>
    <property type="match status" value="2"/>
</dbReference>
<reference evidence="15 16" key="1">
    <citation type="submission" date="2015-02" db="EMBL/GenBank/DDBJ databases">
        <title>Genome Sequencing of Rickettsiales.</title>
        <authorList>
            <person name="Daugherty S.C."/>
            <person name="Su Q."/>
            <person name="Abolude K."/>
            <person name="Beier-Sexton M."/>
            <person name="Carlyon J.A."/>
            <person name="Carter R."/>
            <person name="Day N.P."/>
            <person name="Dumler S.J."/>
            <person name="Dyachenko V."/>
            <person name="Godinez A."/>
            <person name="Kurtti T.J."/>
            <person name="Lichay M."/>
            <person name="Mullins K.E."/>
            <person name="Ott S."/>
            <person name="Pappas-Brown V."/>
            <person name="Paris D.H."/>
            <person name="Patel P."/>
            <person name="Richards A.L."/>
            <person name="Sadzewicz L."/>
            <person name="Sears K."/>
            <person name="Seidman D."/>
            <person name="Sengamalay N."/>
            <person name="Stenos J."/>
            <person name="Tallon L.J."/>
            <person name="Vincent G."/>
            <person name="Fraser C.M."/>
            <person name="Munderloh U."/>
            <person name="Dunning-Hotopp J.C."/>
        </authorList>
    </citation>
    <scope>NUCLEOTIDE SEQUENCE [LARGE SCALE GENOMIC DNA]</scope>
    <source>
        <strain evidence="15 16">RML An4</strain>
    </source>
</reference>
<comment type="subcellular location">
    <subcellularLocation>
        <location evidence="1 13">Cytoplasm</location>
    </subcellularLocation>
</comment>
<feature type="modified residue" description="2-(S-cysteinyl)pyruvic acid O-phosphothioketal" evidence="13">
    <location>
        <position position="119"/>
    </location>
</feature>
<accession>A0A0F3QB69</accession>
<dbReference type="SMR" id="A0A0F3QB69"/>
<dbReference type="CDD" id="cd01555">
    <property type="entry name" value="UdpNAET"/>
    <property type="match status" value="1"/>
</dbReference>
<sequence length="419" mass="45269">MQKLIIHGGKPLKGIINISGAKNAVLPIMAASILTDKLHITNVPKLTDVSTMKELLKSHGAGIEIIEHENEFELVINAANINNLTADYEIVRKMRASIWVLGPLLSRYGKAKVSLPGGCAIGARQVDLHIAVLKAMGAEITIEDGYINASTAGRLKGTHFIFDKISVGATINAVLAAVLADGETLLFNCAREPEIVDLCNCLNKMGADISGIGTSEIRINGKDSLSEASYRVLPDRIEAGTYMFAAAITKGDLKLYGIDYHIIENIALKLIETGIKVMPIDNGVQVTYADKLNAVNLETNPYPGFATDLQAQFMSLMTISQGSSIITENIFENRFMHVPELCRMGADITVRGNQAIVQGVKGLKGAEVMASDLRASVSLILAGLSTDSETVLHRIYHLDRGFQNLEKKLNNCGADIKRV</sequence>
<dbReference type="InterPro" id="IPR001986">
    <property type="entry name" value="Enolpyruvate_Tfrase_dom"/>
</dbReference>
<dbReference type="GO" id="GO:0005737">
    <property type="term" value="C:cytoplasm"/>
    <property type="evidence" value="ECO:0007669"/>
    <property type="project" value="UniProtKB-SubCell"/>
</dbReference>
<evidence type="ECO:0000256" key="8">
    <source>
        <dbReference type="ARBA" id="ARBA00023306"/>
    </source>
</evidence>
<dbReference type="GO" id="GO:0008760">
    <property type="term" value="F:UDP-N-acetylglucosamine 1-carboxyvinyltransferase activity"/>
    <property type="evidence" value="ECO:0007669"/>
    <property type="project" value="UniProtKB-UniRule"/>
</dbReference>
<dbReference type="GO" id="GO:0009252">
    <property type="term" value="P:peptidoglycan biosynthetic process"/>
    <property type="evidence" value="ECO:0007669"/>
    <property type="project" value="UniProtKB-UniRule"/>
</dbReference>
<dbReference type="InterPro" id="IPR013792">
    <property type="entry name" value="RNA3'P_cycl/enolpyr_Trfase_a/b"/>
</dbReference>
<dbReference type="Pfam" id="PF00275">
    <property type="entry name" value="EPSP_synthase"/>
    <property type="match status" value="1"/>
</dbReference>
<evidence type="ECO:0000256" key="4">
    <source>
        <dbReference type="ARBA" id="ARBA00022618"/>
    </source>
</evidence>
<dbReference type="AlphaFoldDB" id="A0A0F3QB69"/>
<dbReference type="Proteomes" id="UP000033661">
    <property type="component" value="Unassembled WGS sequence"/>
</dbReference>
<dbReference type="EC" id="2.5.1.7" evidence="13"/>
<evidence type="ECO:0000313" key="15">
    <source>
        <dbReference type="EMBL" id="KJV89825.1"/>
    </source>
</evidence>
<comment type="function">
    <text evidence="13">Cell wall formation. Adds enolpyruvyl to UDP-N-acetylglucosamine.</text>
</comment>
<keyword evidence="5 13" id="KW-0808">Transferase</keyword>
<dbReference type="HAMAP" id="MF_00111">
    <property type="entry name" value="MurA"/>
    <property type="match status" value="1"/>
</dbReference>
<evidence type="ECO:0000256" key="1">
    <source>
        <dbReference type="ARBA" id="ARBA00004496"/>
    </source>
</evidence>
<evidence type="ECO:0000256" key="12">
    <source>
        <dbReference type="ARBA" id="ARBA00047527"/>
    </source>
</evidence>
<evidence type="ECO:0000256" key="2">
    <source>
        <dbReference type="ARBA" id="ARBA00004752"/>
    </source>
</evidence>
<keyword evidence="8 13" id="KW-0131">Cell cycle</keyword>
<feature type="domain" description="Enolpyruvate transferase" evidence="14">
    <location>
        <begin position="7"/>
        <end position="409"/>
    </location>
</feature>
<evidence type="ECO:0000313" key="16">
    <source>
        <dbReference type="Proteomes" id="UP000033661"/>
    </source>
</evidence>
<dbReference type="GO" id="GO:0019277">
    <property type="term" value="P:UDP-N-acetylgalactosamine biosynthetic process"/>
    <property type="evidence" value="ECO:0007669"/>
    <property type="project" value="InterPro"/>
</dbReference>
<keyword evidence="3 13" id="KW-0963">Cytoplasm</keyword>
<dbReference type="FunFam" id="3.65.10.10:FF:000001">
    <property type="entry name" value="UDP-N-acetylglucosamine 1-carboxyvinyltransferase"/>
    <property type="match status" value="1"/>
</dbReference>
<evidence type="ECO:0000256" key="5">
    <source>
        <dbReference type="ARBA" id="ARBA00022679"/>
    </source>
</evidence>
<dbReference type="PATRIC" id="fig|1359193.3.peg.786"/>
<dbReference type="NCBIfam" id="NF006873">
    <property type="entry name" value="PRK09369.1"/>
    <property type="match status" value="1"/>
</dbReference>
<evidence type="ECO:0000256" key="6">
    <source>
        <dbReference type="ARBA" id="ARBA00022960"/>
    </source>
</evidence>
<dbReference type="RefSeq" id="WP_011477655.1">
    <property type="nucleotide sequence ID" value="NZ_LAOI01000001.1"/>
</dbReference>
<keyword evidence="4 13" id="KW-0132">Cell division</keyword>
<evidence type="ECO:0000256" key="3">
    <source>
        <dbReference type="ARBA" id="ARBA00022490"/>
    </source>
</evidence>